<dbReference type="CDD" id="cd09272">
    <property type="entry name" value="RNase_HI_RT_Ty1"/>
    <property type="match status" value="1"/>
</dbReference>
<feature type="domain" description="Reverse transcriptase Ty1/copia-type" evidence="3">
    <location>
        <begin position="197"/>
        <end position="243"/>
    </location>
</feature>
<dbReference type="GO" id="GO:0006623">
    <property type="term" value="P:protein targeting to vacuole"/>
    <property type="evidence" value="ECO:0007669"/>
    <property type="project" value="TreeGrafter"/>
</dbReference>
<dbReference type="Pfam" id="PF07727">
    <property type="entry name" value="RVT_2"/>
    <property type="match status" value="1"/>
</dbReference>
<dbReference type="InterPro" id="IPR013103">
    <property type="entry name" value="RVT_2"/>
</dbReference>
<comment type="similarity">
    <text evidence="1">Belongs to the VPS13 family.</text>
</comment>
<dbReference type="GO" id="GO:0045053">
    <property type="term" value="P:protein retention in Golgi apparatus"/>
    <property type="evidence" value="ECO:0007669"/>
    <property type="project" value="TreeGrafter"/>
</dbReference>
<sequence length="1058" mass="117427">MGLHPGVEVIGLVLEEASDGLSGMTTHELEDVLRHLLDRQSSTALSIASSLFARSVVPAPPPLTGTTEPNITKDREGQVYVRDKDRQKVNWIQETTSAHPLSSPASDESPGNFESLESTDLDNPIDLDVLIAKRKGVRSCAQHPISNFVSYSHLSSSYRAFVSNISSVSIPNHFQDAFATSEWKLAMIEEMKAPRKNGTWELTELPKDKPPVGCKWVYTVKQKVDGSIERYKARLVAKGFTQTDLEDEVYMDIPRSFEDHQTEGKVCRLRESLWSQIVSKGLDGIFISQRKYVLDLLKETGMLGYKACDTPLEPNQKLGDDGGGSVVDRGSYRQFMHAPHQIHFEVVMRILKYLKSAPGKGLYFSKHDHLRVEAYTYADWAGSVTDRRSTSGYCTFVGGNLITWRNIDQTDSMRLYCDNKAAINIAYNPVQHDRTKHVEIDRHFIKEKLTSGTICTPFVQTSEQLADIFTKGVGSRRLSLQQCDTQMLEWIHPTDPPRHFGWQPSTKLELLKVRLDGYEWSTPFSVETEGLMCVSLKNETKSEQIHLRVEVRSGTKCSHYEVIFRPNSLSSPYRIENRSLFLPVSFRQVDGTSDSWRSLLPNSAASFLWEDLGRRRLLELLVDGTDPLKSQTYNIDEISDHQPIHVAGGPSKALCVSILKEEKINVIKLSDWMPENDAIVNQNVPSSLSQLSGNDFQHRPSNTSNCEFHVIIELAELGLSIINHTPEEILYMSVQNLLLSYSTGLDSGIRKLLDDVLVYHVCLSDNGSGDDHDDDHDDDNTCVLNISEVRFKVSMAMSPTQRPVGVLGFWSSLMTALVPPVCPDDAIRGVLLDPQVYAHGVRINQRFQENVCMRQTVLISNAILNIKKDLLGQPLQLLSGVDILGNASSALGHMSKGVAALSMDKKFIQSRQRQENKGVEDFGDVIREGGGALAKGLFRGVTGILTKPLKGAKASGIEGFVQGVGKGIIGAAAQPVSGVLDLLSKTTEGANAMRMKIASAITSEDQLLRRRLPHVISGDSLLRPYDEYKAEGQVLVALATICYPWTYGTGVLMGLPST</sequence>
<keyword evidence="5" id="KW-1185">Reference proteome</keyword>
<gene>
    <name evidence="4" type="ORF">HYC85_019091</name>
</gene>
<dbReference type="InterPro" id="IPR026847">
    <property type="entry name" value="VPS13"/>
</dbReference>
<proteinExistence type="inferred from homology"/>
<evidence type="ECO:0000259" key="3">
    <source>
        <dbReference type="Pfam" id="PF07727"/>
    </source>
</evidence>
<dbReference type="PANTHER" id="PTHR16166:SF93">
    <property type="entry name" value="INTERMEMBRANE LIPID TRANSFER PROTEIN VPS13"/>
    <property type="match status" value="1"/>
</dbReference>
<dbReference type="PANTHER" id="PTHR16166">
    <property type="entry name" value="VACUOLAR PROTEIN SORTING-ASSOCIATED PROTEIN VPS13"/>
    <property type="match status" value="1"/>
</dbReference>
<evidence type="ECO:0000256" key="1">
    <source>
        <dbReference type="ARBA" id="ARBA00006545"/>
    </source>
</evidence>
<dbReference type="Proteomes" id="UP000593564">
    <property type="component" value="Unassembled WGS sequence"/>
</dbReference>
<protein>
    <recommendedName>
        <fullName evidence="3">Reverse transcriptase Ty1/copia-type domain-containing protein</fullName>
    </recommendedName>
</protein>
<evidence type="ECO:0000313" key="4">
    <source>
        <dbReference type="EMBL" id="KAF5941449.1"/>
    </source>
</evidence>
<reference evidence="4 5" key="2">
    <citation type="submission" date="2020-07" db="EMBL/GenBank/DDBJ databases">
        <title>Genome assembly of wild tea tree DASZ reveals pedigree and selection history of tea varieties.</title>
        <authorList>
            <person name="Zhang W."/>
        </authorList>
    </citation>
    <scope>NUCLEOTIDE SEQUENCE [LARGE SCALE GENOMIC DNA]</scope>
    <source>
        <strain evidence="5">cv. G240</strain>
        <tissue evidence="4">Leaf</tissue>
    </source>
</reference>
<name>A0A7J7GKV5_CAMSI</name>
<feature type="region of interest" description="Disordered" evidence="2">
    <location>
        <begin position="94"/>
        <end position="118"/>
    </location>
</feature>
<reference evidence="5" key="1">
    <citation type="journal article" date="2020" name="Nat. Commun.">
        <title>Genome assembly of wild tea tree DASZ reveals pedigree and selection history of tea varieties.</title>
        <authorList>
            <person name="Zhang W."/>
            <person name="Zhang Y."/>
            <person name="Qiu H."/>
            <person name="Guo Y."/>
            <person name="Wan H."/>
            <person name="Zhang X."/>
            <person name="Scossa F."/>
            <person name="Alseekh S."/>
            <person name="Zhang Q."/>
            <person name="Wang P."/>
            <person name="Xu L."/>
            <person name="Schmidt M.H."/>
            <person name="Jia X."/>
            <person name="Li D."/>
            <person name="Zhu A."/>
            <person name="Guo F."/>
            <person name="Chen W."/>
            <person name="Ni D."/>
            <person name="Usadel B."/>
            <person name="Fernie A.R."/>
            <person name="Wen W."/>
        </authorList>
    </citation>
    <scope>NUCLEOTIDE SEQUENCE [LARGE SCALE GENOMIC DNA]</scope>
    <source>
        <strain evidence="5">cv. G240</strain>
    </source>
</reference>
<organism evidence="4 5">
    <name type="scientific">Camellia sinensis</name>
    <name type="common">Tea plant</name>
    <name type="synonym">Thea sinensis</name>
    <dbReference type="NCBI Taxonomy" id="4442"/>
    <lineage>
        <taxon>Eukaryota</taxon>
        <taxon>Viridiplantae</taxon>
        <taxon>Streptophyta</taxon>
        <taxon>Embryophyta</taxon>
        <taxon>Tracheophyta</taxon>
        <taxon>Spermatophyta</taxon>
        <taxon>Magnoliopsida</taxon>
        <taxon>eudicotyledons</taxon>
        <taxon>Gunneridae</taxon>
        <taxon>Pentapetalae</taxon>
        <taxon>asterids</taxon>
        <taxon>Ericales</taxon>
        <taxon>Theaceae</taxon>
        <taxon>Camellia</taxon>
    </lineage>
</organism>
<dbReference type="AlphaFoldDB" id="A0A7J7GKV5"/>
<feature type="compositionally biased region" description="Polar residues" evidence="2">
    <location>
        <begin position="94"/>
        <end position="106"/>
    </location>
</feature>
<evidence type="ECO:0000256" key="2">
    <source>
        <dbReference type="SAM" id="MobiDB-lite"/>
    </source>
</evidence>
<dbReference type="EMBL" id="JACBKZ010000009">
    <property type="protein sequence ID" value="KAF5941449.1"/>
    <property type="molecule type" value="Genomic_DNA"/>
</dbReference>
<comment type="caution">
    <text evidence="4">The sequence shown here is derived from an EMBL/GenBank/DDBJ whole genome shotgun (WGS) entry which is preliminary data.</text>
</comment>
<evidence type="ECO:0000313" key="5">
    <source>
        <dbReference type="Proteomes" id="UP000593564"/>
    </source>
</evidence>
<accession>A0A7J7GKV5</accession>